<name>A0A696AY57_CAMCO</name>
<comment type="similarity">
    <text evidence="1">Belongs to the NAD(P)-dependent epimerase/dehydratase family.</text>
</comment>
<organism evidence="3 4">
    <name type="scientific">Campylobacter coli</name>
    <dbReference type="NCBI Taxonomy" id="195"/>
    <lineage>
        <taxon>Bacteria</taxon>
        <taxon>Pseudomonadati</taxon>
        <taxon>Campylobacterota</taxon>
        <taxon>Epsilonproteobacteria</taxon>
        <taxon>Campylobacterales</taxon>
        <taxon>Campylobacteraceae</taxon>
        <taxon>Campylobacter</taxon>
    </lineage>
</organism>
<evidence type="ECO:0000256" key="1">
    <source>
        <dbReference type="ARBA" id="ARBA00007637"/>
    </source>
</evidence>
<dbReference type="EMBL" id="AABUYW010000034">
    <property type="protein sequence ID" value="EAJ1077828.1"/>
    <property type="molecule type" value="Genomic_DNA"/>
</dbReference>
<dbReference type="PANTHER" id="PTHR43000">
    <property type="entry name" value="DTDP-D-GLUCOSE 4,6-DEHYDRATASE-RELATED"/>
    <property type="match status" value="1"/>
</dbReference>
<evidence type="ECO:0000259" key="2">
    <source>
        <dbReference type="Pfam" id="PF01370"/>
    </source>
</evidence>
<dbReference type="AlphaFoldDB" id="A0A696AY57"/>
<reference evidence="3 4" key="1">
    <citation type="submission" date="2018-05" db="EMBL/GenBank/DDBJ databases">
        <authorList>
            <consortium name="NARMS: The National Antimicrobial Resistance Monitoring System"/>
        </authorList>
    </citation>
    <scope>NUCLEOTIDE SEQUENCE [LARGE SCALE GENOMIC DNA]</scope>
    <source>
        <strain evidence="3 4">FSIS1609200</strain>
    </source>
</reference>
<comment type="caution">
    <text evidence="3">The sequence shown here is derived from an EMBL/GenBank/DDBJ whole genome shotgun (WGS) entry which is preliminary data.</text>
</comment>
<dbReference type="Proteomes" id="UP000557830">
    <property type="component" value="Unassembled WGS sequence"/>
</dbReference>
<evidence type="ECO:0000313" key="4">
    <source>
        <dbReference type="Proteomes" id="UP000557830"/>
    </source>
</evidence>
<dbReference type="InterPro" id="IPR036291">
    <property type="entry name" value="NAD(P)-bd_dom_sf"/>
</dbReference>
<dbReference type="InterPro" id="IPR001509">
    <property type="entry name" value="Epimerase_deHydtase"/>
</dbReference>
<dbReference type="Pfam" id="PF01370">
    <property type="entry name" value="Epimerase"/>
    <property type="match status" value="1"/>
</dbReference>
<feature type="domain" description="NAD-dependent epimerase/dehydratase" evidence="2">
    <location>
        <begin position="5"/>
        <end position="242"/>
    </location>
</feature>
<dbReference type="Gene3D" id="3.40.50.720">
    <property type="entry name" value="NAD(P)-binding Rossmann-like Domain"/>
    <property type="match status" value="1"/>
</dbReference>
<protein>
    <submittedName>
        <fullName evidence="3">NAD(P)-dependent oxidoreductase</fullName>
    </submittedName>
</protein>
<dbReference type="RefSeq" id="WP_002799457.1">
    <property type="nucleotide sequence ID" value="NZ_CAJGXY010000059.1"/>
</dbReference>
<sequence length="319" mass="36806">MKKAIITGATGFIGSALVRSLLKDGVEVLALGRKEREKVDPLRLQDHDRLTYIQIDMADISDLESILKEKNLNFENASFFHFAWGGKNTLSDLNVKEQYNNISYTIEAFLTAEKIGCKKFIHVGTMEEAFVTPYLELDYHKEKHYNRHVIYALAKKSARDFLKSLSSEVDMELIFATKSHVIGANDTRDSFLLVTLQKILNDEKIEMTSGEQTFDTIALKDCIRAFKLIGAMGKKNSEYWIGSGEPKTLKEYVQIMAKKYPPKFPIEFGKINYSDVKLSKEIFSTKLLKEDFDFYCEQSYEESLEDLYQWLKYKIIKEV</sequence>
<evidence type="ECO:0000313" key="3">
    <source>
        <dbReference type="EMBL" id="EAJ1077828.1"/>
    </source>
</evidence>
<accession>A0A696AY57</accession>
<proteinExistence type="inferred from homology"/>
<gene>
    <name evidence="3" type="ORF">BU953_09525</name>
</gene>
<dbReference type="SUPFAM" id="SSF51735">
    <property type="entry name" value="NAD(P)-binding Rossmann-fold domains"/>
    <property type="match status" value="1"/>
</dbReference>